<proteinExistence type="predicted"/>
<dbReference type="Pfam" id="PF22589">
    <property type="entry name" value="SPMIP1"/>
    <property type="match status" value="1"/>
</dbReference>
<dbReference type="EMBL" id="JAKROA010000001">
    <property type="protein sequence ID" value="KAL5111399.1"/>
    <property type="molecule type" value="Genomic_DNA"/>
</dbReference>
<evidence type="ECO:0000313" key="3">
    <source>
        <dbReference type="Proteomes" id="UP001651158"/>
    </source>
</evidence>
<evidence type="ECO:0000259" key="1">
    <source>
        <dbReference type="Pfam" id="PF22589"/>
    </source>
</evidence>
<feature type="domain" description="Sperm microtubule inner protein 1 C-terminal" evidence="1">
    <location>
        <begin position="73"/>
        <end position="187"/>
    </location>
</feature>
<dbReference type="Proteomes" id="UP001651158">
    <property type="component" value="Unassembled WGS sequence"/>
</dbReference>
<gene>
    <name evidence="2" type="ORF">TcWFU_001523</name>
</gene>
<accession>A0ABR4QPK9</accession>
<comment type="caution">
    <text evidence="2">The sequence shown here is derived from an EMBL/GenBank/DDBJ whole genome shotgun (WGS) entry which is preliminary data.</text>
</comment>
<reference evidence="2 3" key="1">
    <citation type="journal article" date="2022" name="Front. Cell. Infect. Microbiol.">
        <title>The Genomes of Two Strains of Taenia crassiceps the Animal Model for the Study of Human Cysticercosis.</title>
        <authorList>
            <person name="Bobes R.J."/>
            <person name="Estrada K."/>
            <person name="Rios-Valencia D.G."/>
            <person name="Calderon-Gallegos A."/>
            <person name="de la Torre P."/>
            <person name="Carrero J.C."/>
            <person name="Sanchez-Flores A."/>
            <person name="Laclette J.P."/>
        </authorList>
    </citation>
    <scope>NUCLEOTIDE SEQUENCE [LARGE SCALE GENOMIC DNA]</scope>
    <source>
        <strain evidence="2">WFUcys</strain>
    </source>
</reference>
<sequence>MARQTLENIKSVLEFKDRIKKEEDAAYKFFVEHKDNLCSLDNLGTASKIIRHQLEISALKNERCIGMLKAVEEKRQREGPEPKKKLRELELNRFNADSLPSMELMRPVTPEIRDTLYEGISATGGGRAKYLKLRNRKDPENKYNYKYPASWDYGWYFSEMVKLDNIKKPFNRSDIIKNTLFGRNGIPMEHVGDIVQKNRFV</sequence>
<dbReference type="PANTHER" id="PTHR35826:SF1">
    <property type="entry name" value="PROTEIN ATP6V1FNB-LIKE"/>
    <property type="match status" value="1"/>
</dbReference>
<keyword evidence="3" id="KW-1185">Reference proteome</keyword>
<dbReference type="PANTHER" id="PTHR35826">
    <property type="entry name" value="PROTEIN ATP6V1FNB-LIKE"/>
    <property type="match status" value="1"/>
</dbReference>
<protein>
    <recommendedName>
        <fullName evidence="1">Sperm microtubule inner protein 1 C-terminal domain-containing protein</fullName>
    </recommendedName>
</protein>
<evidence type="ECO:0000313" key="2">
    <source>
        <dbReference type="EMBL" id="KAL5111399.1"/>
    </source>
</evidence>
<name>A0ABR4QPK9_9CEST</name>
<dbReference type="InterPro" id="IPR054323">
    <property type="entry name" value="SPMIP1_C"/>
</dbReference>
<organism evidence="2 3">
    <name type="scientific">Taenia crassiceps</name>
    <dbReference type="NCBI Taxonomy" id="6207"/>
    <lineage>
        <taxon>Eukaryota</taxon>
        <taxon>Metazoa</taxon>
        <taxon>Spiralia</taxon>
        <taxon>Lophotrochozoa</taxon>
        <taxon>Platyhelminthes</taxon>
        <taxon>Cestoda</taxon>
        <taxon>Eucestoda</taxon>
        <taxon>Cyclophyllidea</taxon>
        <taxon>Taeniidae</taxon>
        <taxon>Taenia</taxon>
    </lineage>
</organism>